<dbReference type="EMBL" id="CAJHIT010000006">
    <property type="protein sequence ID" value="CAD6502852.1"/>
    <property type="molecule type" value="Genomic_DNA"/>
</dbReference>
<reference evidence="2" key="1">
    <citation type="submission" date="2020-10" db="EMBL/GenBank/DDBJ databases">
        <authorList>
            <person name="Muller C M."/>
        </authorList>
    </citation>
    <scope>NUCLEOTIDE SEQUENCE</scope>
    <source>
        <strain evidence="2">THUN-12</strain>
    </source>
</reference>
<keyword evidence="1" id="KW-0732">Signal</keyword>
<comment type="caution">
    <text evidence="2">The sequence shown here is derived from an EMBL/GenBank/DDBJ whole genome shotgun (WGS) entry which is preliminary data.</text>
</comment>
<evidence type="ECO:0000256" key="1">
    <source>
        <dbReference type="SAM" id="SignalP"/>
    </source>
</evidence>
<organism evidence="2 3">
    <name type="scientific">Blumeria graminis f. sp. triticale</name>
    <dbReference type="NCBI Taxonomy" id="1689686"/>
    <lineage>
        <taxon>Eukaryota</taxon>
        <taxon>Fungi</taxon>
        <taxon>Dikarya</taxon>
        <taxon>Ascomycota</taxon>
        <taxon>Pezizomycotina</taxon>
        <taxon>Leotiomycetes</taxon>
        <taxon>Erysiphales</taxon>
        <taxon>Erysiphaceae</taxon>
        <taxon>Blumeria</taxon>
    </lineage>
</organism>
<gene>
    <name evidence="2" type="ORF">BGTH12_LOCUS4210</name>
</gene>
<evidence type="ECO:0000313" key="3">
    <source>
        <dbReference type="Proteomes" id="UP000683417"/>
    </source>
</evidence>
<feature type="signal peptide" evidence="1">
    <location>
        <begin position="1"/>
        <end position="20"/>
    </location>
</feature>
<evidence type="ECO:0000313" key="2">
    <source>
        <dbReference type="EMBL" id="CAD6502852.1"/>
    </source>
</evidence>
<accession>A0A9W4GES7</accession>
<dbReference type="Proteomes" id="UP000683417">
    <property type="component" value="Unassembled WGS sequence"/>
</dbReference>
<sequence>MVTIHTSLLILSFCIRFTLRVCTLRPTDRDIYLLKALCLQIPT</sequence>
<protein>
    <submittedName>
        <fullName evidence="2">BgTH12-05441</fullName>
    </submittedName>
</protein>
<proteinExistence type="predicted"/>
<name>A0A9W4GES7_BLUGR</name>
<dbReference type="AlphaFoldDB" id="A0A9W4GES7"/>
<feature type="chain" id="PRO_5040959356" evidence="1">
    <location>
        <begin position="21"/>
        <end position="43"/>
    </location>
</feature>